<dbReference type="GO" id="GO:0016791">
    <property type="term" value="F:phosphatase activity"/>
    <property type="evidence" value="ECO:0007669"/>
    <property type="project" value="TreeGrafter"/>
</dbReference>
<accession>A0A5P0ZQC9</accession>
<dbReference type="InterPro" id="IPR023214">
    <property type="entry name" value="HAD_sf"/>
</dbReference>
<dbReference type="GO" id="GO:0000287">
    <property type="term" value="F:magnesium ion binding"/>
    <property type="evidence" value="ECO:0007669"/>
    <property type="project" value="TreeGrafter"/>
</dbReference>
<dbReference type="Proteomes" id="UP000414364">
    <property type="component" value="Unassembled WGS sequence"/>
</dbReference>
<protein>
    <submittedName>
        <fullName evidence="1">HAD family phosphatase</fullName>
    </submittedName>
</protein>
<organism evidence="1 4">
    <name type="scientific">Companilactobacillus halodurans</name>
    <dbReference type="NCBI Taxonomy" id="2584183"/>
    <lineage>
        <taxon>Bacteria</taxon>
        <taxon>Bacillati</taxon>
        <taxon>Bacillota</taxon>
        <taxon>Bacilli</taxon>
        <taxon>Lactobacillales</taxon>
        <taxon>Lactobacillaceae</taxon>
        <taxon>Companilactobacillus</taxon>
    </lineage>
</organism>
<keyword evidence="3" id="KW-1185">Reference proteome</keyword>
<dbReference type="SFLD" id="SFLDS00003">
    <property type="entry name" value="Haloacid_Dehalogenase"/>
    <property type="match status" value="1"/>
</dbReference>
<name>A0A5P0ZQC9_9LACO</name>
<dbReference type="NCBIfam" id="TIGR00099">
    <property type="entry name" value="Cof-subfamily"/>
    <property type="match status" value="1"/>
</dbReference>
<dbReference type="SUPFAM" id="SSF56784">
    <property type="entry name" value="HAD-like"/>
    <property type="match status" value="1"/>
</dbReference>
<gene>
    <name evidence="2" type="ORF">FHL05_06385</name>
    <name evidence="1" type="ORF">FHL06_08750</name>
</gene>
<dbReference type="AlphaFoldDB" id="A0A5P0ZQC9"/>
<dbReference type="NCBIfam" id="TIGR01484">
    <property type="entry name" value="HAD-SF-IIB"/>
    <property type="match status" value="1"/>
</dbReference>
<dbReference type="InterPro" id="IPR006379">
    <property type="entry name" value="HAD-SF_hydro_IIB"/>
</dbReference>
<dbReference type="EMBL" id="VDFP01000017">
    <property type="protein sequence ID" value="MQS76464.1"/>
    <property type="molecule type" value="Genomic_DNA"/>
</dbReference>
<dbReference type="Gene3D" id="3.40.50.1000">
    <property type="entry name" value="HAD superfamily/HAD-like"/>
    <property type="match status" value="1"/>
</dbReference>
<dbReference type="OrthoDB" id="9814970at2"/>
<dbReference type="GO" id="GO:0005829">
    <property type="term" value="C:cytosol"/>
    <property type="evidence" value="ECO:0007669"/>
    <property type="project" value="TreeGrafter"/>
</dbReference>
<dbReference type="Gene3D" id="3.30.1240.10">
    <property type="match status" value="1"/>
</dbReference>
<evidence type="ECO:0000313" key="4">
    <source>
        <dbReference type="Proteomes" id="UP000414364"/>
    </source>
</evidence>
<sequence>MKKIKLIATDIDGTLFDSKHHYDKKRLNNYLDKLHQQNVKFAVASGNNRDHLEKIFTDSPKIDLFIAENGSQIYSKEKTLYEKTMPKEIINSLITSLPKNLDLKAISLSGKKASYAETSVGLPLYHINNLVCVDDLSKVQDDIFKINIQLNHTDLDDATKFLNDHYQDTIYAAVSGFGTIDIMSPHINKAIGLKHLCELENISLDNVLAFGDNTNDLEMIKESGIGVAMKNAKDSVKEAADRISHDDNEHDGVLSEIAEIFDFAD</sequence>
<proteinExistence type="predicted"/>
<dbReference type="PANTHER" id="PTHR10000">
    <property type="entry name" value="PHOSPHOSERINE PHOSPHATASE"/>
    <property type="match status" value="1"/>
</dbReference>
<dbReference type="EMBL" id="VDFO01000020">
    <property type="protein sequence ID" value="MQS97515.1"/>
    <property type="molecule type" value="Genomic_DNA"/>
</dbReference>
<dbReference type="InterPro" id="IPR036412">
    <property type="entry name" value="HAD-like_sf"/>
</dbReference>
<dbReference type="Pfam" id="PF08282">
    <property type="entry name" value="Hydrolase_3"/>
    <property type="match status" value="1"/>
</dbReference>
<dbReference type="Proteomes" id="UP000371423">
    <property type="component" value="Unassembled WGS sequence"/>
</dbReference>
<evidence type="ECO:0000313" key="3">
    <source>
        <dbReference type="Proteomes" id="UP000371423"/>
    </source>
</evidence>
<dbReference type="SFLD" id="SFLDG01140">
    <property type="entry name" value="C2.B:_Phosphomannomutase_and_P"/>
    <property type="match status" value="1"/>
</dbReference>
<comment type="caution">
    <text evidence="1">The sequence shown here is derived from an EMBL/GenBank/DDBJ whole genome shotgun (WGS) entry which is preliminary data.</text>
</comment>
<reference evidence="3 4" key="1">
    <citation type="journal article" date="2019" name="Syst. Appl. Microbiol.">
        <title>Polyphasic characterization of two novel Lactobacillus spp. isolated from blown salami packages: Description of Lactobacillus halodurans sp. nov. and Lactobacillus salsicarnum sp. nov.</title>
        <authorList>
            <person name="Schuster J.A."/>
            <person name="Klingl A."/>
            <person name="Vogel R.F."/>
            <person name="Ehrmann M.A."/>
        </authorList>
    </citation>
    <scope>NUCLEOTIDE SEQUENCE [LARGE SCALE GENOMIC DNA]</scope>
    <source>
        <strain evidence="2 3">TMW 1.1920</strain>
        <strain evidence="1 4">TMW 1.2172</strain>
    </source>
</reference>
<dbReference type="InterPro" id="IPR000150">
    <property type="entry name" value="Cof"/>
</dbReference>
<dbReference type="RefSeq" id="WP_153385854.1">
    <property type="nucleotide sequence ID" value="NZ_VDFO01000020.1"/>
</dbReference>
<evidence type="ECO:0000313" key="1">
    <source>
        <dbReference type="EMBL" id="MQS76464.1"/>
    </source>
</evidence>
<evidence type="ECO:0000313" key="2">
    <source>
        <dbReference type="EMBL" id="MQS97515.1"/>
    </source>
</evidence>
<dbReference type="PANTHER" id="PTHR10000:SF53">
    <property type="entry name" value="5-AMINO-6-(5-PHOSPHO-D-RIBITYLAMINO)URACIL PHOSPHATASE YBJI-RELATED"/>
    <property type="match status" value="1"/>
</dbReference>